<dbReference type="SUPFAM" id="SSF103088">
    <property type="entry name" value="OmpA-like"/>
    <property type="match status" value="1"/>
</dbReference>
<sequence>VVVLIKQLSQSELPIQLSADQYFNPRSYSISDSIKPVLSNHIGQNIYPEISSAFKENRLKSVRIEGHTDPQKLKAKN</sequence>
<proteinExistence type="predicted"/>
<reference evidence="2" key="1">
    <citation type="submission" date="2018-05" db="EMBL/GenBank/DDBJ databases">
        <authorList>
            <person name="Lanie J.A."/>
            <person name="Ng W.-L."/>
            <person name="Kazmierczak K.M."/>
            <person name="Andrzejewski T.M."/>
            <person name="Davidsen T.M."/>
            <person name="Wayne K.J."/>
            <person name="Tettelin H."/>
            <person name="Glass J.I."/>
            <person name="Rusch D."/>
            <person name="Podicherti R."/>
            <person name="Tsui H.-C.T."/>
            <person name="Winkler M.E."/>
        </authorList>
    </citation>
    <scope>NUCLEOTIDE SEQUENCE</scope>
</reference>
<name>A0A383CCK6_9ZZZZ</name>
<protein>
    <recommendedName>
        <fullName evidence="1">OmpA-like domain-containing protein</fullName>
    </recommendedName>
</protein>
<feature type="domain" description="OmpA-like" evidence="1">
    <location>
        <begin position="10"/>
        <end position="77"/>
    </location>
</feature>
<organism evidence="2">
    <name type="scientific">marine metagenome</name>
    <dbReference type="NCBI Taxonomy" id="408172"/>
    <lineage>
        <taxon>unclassified sequences</taxon>
        <taxon>metagenomes</taxon>
        <taxon>ecological metagenomes</taxon>
    </lineage>
</organism>
<dbReference type="InterPro" id="IPR036737">
    <property type="entry name" value="OmpA-like_sf"/>
</dbReference>
<feature type="non-terminal residue" evidence="2">
    <location>
        <position position="1"/>
    </location>
</feature>
<dbReference type="PROSITE" id="PS51123">
    <property type="entry name" value="OMPA_2"/>
    <property type="match status" value="1"/>
</dbReference>
<evidence type="ECO:0000259" key="1">
    <source>
        <dbReference type="PROSITE" id="PS51123"/>
    </source>
</evidence>
<dbReference type="AlphaFoldDB" id="A0A383CCK6"/>
<evidence type="ECO:0000313" key="2">
    <source>
        <dbReference type="EMBL" id="SVE30097.1"/>
    </source>
</evidence>
<dbReference type="EMBL" id="UINC01207833">
    <property type="protein sequence ID" value="SVE30097.1"/>
    <property type="molecule type" value="Genomic_DNA"/>
</dbReference>
<dbReference type="Gene3D" id="3.30.1330.60">
    <property type="entry name" value="OmpA-like domain"/>
    <property type="match status" value="1"/>
</dbReference>
<gene>
    <name evidence="2" type="ORF">METZ01_LOCUS482951</name>
</gene>
<accession>A0A383CCK6</accession>
<feature type="non-terminal residue" evidence="2">
    <location>
        <position position="77"/>
    </location>
</feature>
<dbReference type="InterPro" id="IPR006665">
    <property type="entry name" value="OmpA-like"/>
</dbReference>